<accession>A0A433YEU9</accession>
<keyword evidence="2" id="KW-1185">Reference proteome</keyword>
<dbReference type="Gene3D" id="3.40.50.1820">
    <property type="entry name" value="alpha/beta hydrolase"/>
    <property type="match status" value="1"/>
</dbReference>
<dbReference type="Pfam" id="PF00756">
    <property type="entry name" value="Esterase"/>
    <property type="match status" value="1"/>
</dbReference>
<sequence>MNQSNLTGRILHVGPIKSEYLQNERGITVYLPPSYDTQSNKGYPVLYLHDGQGLFEPNPFSGSSWRIHETTDRLVSQGLMKEIIIVGIHNRGSERLHEYTHSLDELGIQGAPDIETRGELYERFIIDELKPYIDNTFSTIPGREHTALMGSSLGGLVTYNIGLRNPEIFSKLAILSPFFIRLNLNSLQEVIFYKRYPEVDKANLSLWIDIGENESNILVQHVRKVVDQLIDDGFVPGQNLMYYEVPNGAHTERDWAQRVHAPLLYFFGTIGHPVSNHLYGRKELGLTGMEVKTNAVVTYDSGFVMTDLSGIYHVDHHDILEIKPNGTLIPQQTGKTEVSYAYDGADSVVGRYNIIPHLNEQVQLSLLITVPYKMHSVDTLFVDKLAVPRLSDCSYGGTFTLPRDIGMQFRIKVQDGNQETFRSQDPNYYRILKVDQDMAVKYFVEAWENDIST</sequence>
<reference evidence="1 2" key="1">
    <citation type="submission" date="2018-12" db="EMBL/GenBank/DDBJ databases">
        <authorList>
            <person name="Sun L."/>
            <person name="Chen Z."/>
        </authorList>
    </citation>
    <scope>NUCLEOTIDE SEQUENCE [LARGE SCALE GENOMIC DNA]</scope>
    <source>
        <strain evidence="1 2">DSM 15890</strain>
    </source>
</reference>
<dbReference type="InterPro" id="IPR029058">
    <property type="entry name" value="AB_hydrolase_fold"/>
</dbReference>
<gene>
    <name evidence="1" type="ORF">EJP82_00075</name>
</gene>
<dbReference type="AlphaFoldDB" id="A0A433YEU9"/>
<dbReference type="InterPro" id="IPR000801">
    <property type="entry name" value="Esterase-like"/>
</dbReference>
<dbReference type="GO" id="GO:0016787">
    <property type="term" value="F:hydrolase activity"/>
    <property type="evidence" value="ECO:0007669"/>
    <property type="project" value="UniProtKB-KW"/>
</dbReference>
<dbReference type="SUPFAM" id="SSF53474">
    <property type="entry name" value="alpha/beta-Hydrolases"/>
    <property type="match status" value="1"/>
</dbReference>
<dbReference type="RefSeq" id="WP_127189983.1">
    <property type="nucleotide sequence ID" value="NZ_RZNY01000001.1"/>
</dbReference>
<keyword evidence="1" id="KW-0378">Hydrolase</keyword>
<comment type="caution">
    <text evidence="1">The sequence shown here is derived from an EMBL/GenBank/DDBJ whole genome shotgun (WGS) entry which is preliminary data.</text>
</comment>
<dbReference type="EMBL" id="RZNY01000001">
    <property type="protein sequence ID" value="RUT48385.1"/>
    <property type="molecule type" value="Genomic_DNA"/>
</dbReference>
<proteinExistence type="predicted"/>
<evidence type="ECO:0000313" key="2">
    <source>
        <dbReference type="Proteomes" id="UP000279446"/>
    </source>
</evidence>
<dbReference type="OrthoDB" id="9784036at2"/>
<dbReference type="PANTHER" id="PTHR48098:SF6">
    <property type="entry name" value="FERRI-BACILLIBACTIN ESTERASE BESA"/>
    <property type="match status" value="1"/>
</dbReference>
<evidence type="ECO:0000313" key="1">
    <source>
        <dbReference type="EMBL" id="RUT48385.1"/>
    </source>
</evidence>
<protein>
    <submittedName>
        <fullName evidence="1">Alpha/beta hydrolase</fullName>
    </submittedName>
</protein>
<dbReference type="PANTHER" id="PTHR48098">
    <property type="entry name" value="ENTEROCHELIN ESTERASE-RELATED"/>
    <property type="match status" value="1"/>
</dbReference>
<name>A0A433YEU9_9BACL</name>
<dbReference type="Proteomes" id="UP000279446">
    <property type="component" value="Unassembled WGS sequence"/>
</dbReference>
<organism evidence="1 2">
    <name type="scientific">Paenibacillus anaericanus</name>
    <dbReference type="NCBI Taxonomy" id="170367"/>
    <lineage>
        <taxon>Bacteria</taxon>
        <taxon>Bacillati</taxon>
        <taxon>Bacillota</taxon>
        <taxon>Bacilli</taxon>
        <taxon>Bacillales</taxon>
        <taxon>Paenibacillaceae</taxon>
        <taxon>Paenibacillus</taxon>
    </lineage>
</organism>
<dbReference type="InterPro" id="IPR050583">
    <property type="entry name" value="Mycobacterial_A85_antigen"/>
</dbReference>